<dbReference type="CDD" id="cd03139">
    <property type="entry name" value="GATase1_PfpI_2"/>
    <property type="match status" value="1"/>
</dbReference>
<reference evidence="3" key="1">
    <citation type="journal article" date="2019" name="Int. J. Syst. Evol. Microbiol.">
        <title>The Global Catalogue of Microorganisms (GCM) 10K type strain sequencing project: providing services to taxonomists for standard genome sequencing and annotation.</title>
        <authorList>
            <consortium name="The Broad Institute Genomics Platform"/>
            <consortium name="The Broad Institute Genome Sequencing Center for Infectious Disease"/>
            <person name="Wu L."/>
            <person name="Ma J."/>
        </authorList>
    </citation>
    <scope>NUCLEOTIDE SEQUENCE [LARGE SCALE GENOMIC DNA]</scope>
    <source>
        <strain evidence="3">JCM 12774</strain>
    </source>
</reference>
<dbReference type="SUPFAM" id="SSF52317">
    <property type="entry name" value="Class I glutamine amidotransferase-like"/>
    <property type="match status" value="1"/>
</dbReference>
<dbReference type="InterPro" id="IPR052158">
    <property type="entry name" value="INH-QAR"/>
</dbReference>
<dbReference type="Pfam" id="PF01965">
    <property type="entry name" value="DJ-1_PfpI"/>
    <property type="match status" value="1"/>
</dbReference>
<dbReference type="Proteomes" id="UP001500340">
    <property type="component" value="Unassembled WGS sequence"/>
</dbReference>
<dbReference type="Gene3D" id="3.40.50.880">
    <property type="match status" value="1"/>
</dbReference>
<keyword evidence="3" id="KW-1185">Reference proteome</keyword>
<dbReference type="EMBL" id="BAAACX010000002">
    <property type="protein sequence ID" value="GAA0374069.1"/>
    <property type="molecule type" value="Genomic_DNA"/>
</dbReference>
<accession>A0ABP3HPE9</accession>
<gene>
    <name evidence="2" type="ORF">GCM10008933_01500</name>
</gene>
<sequence>MRKREVGILLYDYVDVLDFAGPAEVLSLTANTKMEQAITLYKKELLPTRPFKVHTITESGLKIKTHSGIEVEPDFSMDNSPPIDILIIPGGPLRAVQSMTKNQRIIDWIIKHKSIEYICSVCTGAYILGETGLLDGKEATTHHLALKLMQQKYPDIRVVSDRKVVHDGNLITCGGVSSGINMALYLVEQLMGRRAAERTAKTIEFTH</sequence>
<proteinExistence type="predicted"/>
<protein>
    <submittedName>
        <fullName evidence="2">DJ-1/PfpI family protein</fullName>
    </submittedName>
</protein>
<dbReference type="InterPro" id="IPR029062">
    <property type="entry name" value="Class_I_gatase-like"/>
</dbReference>
<dbReference type="RefSeq" id="WP_343856197.1">
    <property type="nucleotide sequence ID" value="NZ_BAAACX010000002.1"/>
</dbReference>
<evidence type="ECO:0000259" key="1">
    <source>
        <dbReference type="Pfam" id="PF01965"/>
    </source>
</evidence>
<name>A0ABP3HPE9_9BACL</name>
<evidence type="ECO:0000313" key="3">
    <source>
        <dbReference type="Proteomes" id="UP001500340"/>
    </source>
</evidence>
<dbReference type="InterPro" id="IPR002818">
    <property type="entry name" value="DJ-1/PfpI"/>
</dbReference>
<organism evidence="2 3">
    <name type="scientific">Paenibacillus motobuensis</name>
    <dbReference type="NCBI Taxonomy" id="295324"/>
    <lineage>
        <taxon>Bacteria</taxon>
        <taxon>Bacillati</taxon>
        <taxon>Bacillota</taxon>
        <taxon>Bacilli</taxon>
        <taxon>Bacillales</taxon>
        <taxon>Paenibacillaceae</taxon>
        <taxon>Paenibacillus</taxon>
    </lineage>
</organism>
<comment type="caution">
    <text evidence="2">The sequence shown here is derived from an EMBL/GenBank/DDBJ whole genome shotgun (WGS) entry which is preliminary data.</text>
</comment>
<evidence type="ECO:0000313" key="2">
    <source>
        <dbReference type="EMBL" id="GAA0374069.1"/>
    </source>
</evidence>
<feature type="domain" description="DJ-1/PfpI" evidence="1">
    <location>
        <begin position="28"/>
        <end position="189"/>
    </location>
</feature>
<dbReference type="PANTHER" id="PTHR43130">
    <property type="entry name" value="ARAC-FAMILY TRANSCRIPTIONAL REGULATOR"/>
    <property type="match status" value="1"/>
</dbReference>
<dbReference type="PANTHER" id="PTHR43130:SF14">
    <property type="entry name" value="DJ-1_PFPI DOMAIN-CONTAINING PROTEIN"/>
    <property type="match status" value="1"/>
</dbReference>